<feature type="domain" description="NB-ARC" evidence="2">
    <location>
        <begin position="94"/>
        <end position="152"/>
    </location>
</feature>
<dbReference type="PANTHER" id="PTHR36766">
    <property type="entry name" value="PLANT BROAD-SPECTRUM MILDEW RESISTANCE PROTEIN RPW8"/>
    <property type="match status" value="1"/>
</dbReference>
<dbReference type="AlphaFoldDB" id="A0AAF0TL19"/>
<organism evidence="3 4">
    <name type="scientific">Solanum verrucosum</name>
    <dbReference type="NCBI Taxonomy" id="315347"/>
    <lineage>
        <taxon>Eukaryota</taxon>
        <taxon>Viridiplantae</taxon>
        <taxon>Streptophyta</taxon>
        <taxon>Embryophyta</taxon>
        <taxon>Tracheophyta</taxon>
        <taxon>Spermatophyta</taxon>
        <taxon>Magnoliopsida</taxon>
        <taxon>eudicotyledons</taxon>
        <taxon>Gunneridae</taxon>
        <taxon>Pentapetalae</taxon>
        <taxon>asterids</taxon>
        <taxon>lamiids</taxon>
        <taxon>Solanales</taxon>
        <taxon>Solanaceae</taxon>
        <taxon>Solanoideae</taxon>
        <taxon>Solaneae</taxon>
        <taxon>Solanum</taxon>
    </lineage>
</organism>
<keyword evidence="1" id="KW-0611">Plant defense</keyword>
<evidence type="ECO:0000259" key="2">
    <source>
        <dbReference type="Pfam" id="PF00931"/>
    </source>
</evidence>
<dbReference type="GO" id="GO:0006952">
    <property type="term" value="P:defense response"/>
    <property type="evidence" value="ECO:0007669"/>
    <property type="project" value="UniProtKB-KW"/>
</dbReference>
<name>A0AAF0TL19_SOLVR</name>
<dbReference type="SUPFAM" id="SSF52540">
    <property type="entry name" value="P-loop containing nucleoside triphosphate hydrolases"/>
    <property type="match status" value="1"/>
</dbReference>
<evidence type="ECO:0000256" key="1">
    <source>
        <dbReference type="ARBA" id="ARBA00022821"/>
    </source>
</evidence>
<evidence type="ECO:0000313" key="3">
    <source>
        <dbReference type="EMBL" id="WMV23541.1"/>
    </source>
</evidence>
<dbReference type="GO" id="GO:0043531">
    <property type="term" value="F:ADP binding"/>
    <property type="evidence" value="ECO:0007669"/>
    <property type="project" value="InterPro"/>
</dbReference>
<accession>A0AAF0TL19</accession>
<keyword evidence="4" id="KW-1185">Reference proteome</keyword>
<evidence type="ECO:0000313" key="4">
    <source>
        <dbReference type="Proteomes" id="UP001234989"/>
    </source>
</evidence>
<sequence>MMKDDSVYGLYDDLEIIINRLKGRVRDLDVVTILGMGGIGKTTLAKTAYDHLTIRYHFDILAWVTISQEFRRRSVLLEALHCIPKSTISFNTKVVVDDIWSRDGWDSISRILLTTRGTEVAMYASTCSPHDMSILSLENGWKLLHDKVFGTELDHPPELEEIGKNHIIILY</sequence>
<dbReference type="InterPro" id="IPR002182">
    <property type="entry name" value="NB-ARC"/>
</dbReference>
<dbReference type="PANTHER" id="PTHR36766:SF52">
    <property type="entry name" value="LATE BLIGHT RESISTANCE PROTEIN HOMOLOG R1B-8"/>
    <property type="match status" value="1"/>
</dbReference>
<dbReference type="Pfam" id="PF00931">
    <property type="entry name" value="NB-ARC"/>
    <property type="match status" value="2"/>
</dbReference>
<reference evidence="3" key="1">
    <citation type="submission" date="2023-08" db="EMBL/GenBank/DDBJ databases">
        <title>A de novo genome assembly of Solanum verrucosum Schlechtendal, a Mexican diploid species geographically isolated from the other diploid A-genome species in potato relatives.</title>
        <authorList>
            <person name="Hosaka K."/>
        </authorList>
    </citation>
    <scope>NUCLEOTIDE SEQUENCE</scope>
    <source>
        <tissue evidence="3">Young leaves</tissue>
    </source>
</reference>
<protein>
    <recommendedName>
        <fullName evidence="2">NB-ARC domain-containing protein</fullName>
    </recommendedName>
</protein>
<dbReference type="Proteomes" id="UP001234989">
    <property type="component" value="Chromosome 4"/>
</dbReference>
<dbReference type="InterPro" id="IPR027417">
    <property type="entry name" value="P-loop_NTPase"/>
</dbReference>
<proteinExistence type="predicted"/>
<feature type="domain" description="NB-ARC" evidence="2">
    <location>
        <begin position="14"/>
        <end position="80"/>
    </location>
</feature>
<dbReference type="Gene3D" id="3.40.50.300">
    <property type="entry name" value="P-loop containing nucleotide triphosphate hydrolases"/>
    <property type="match status" value="1"/>
</dbReference>
<gene>
    <name evidence="3" type="ORF">MTR67_016926</name>
</gene>
<dbReference type="EMBL" id="CP133615">
    <property type="protein sequence ID" value="WMV23541.1"/>
    <property type="molecule type" value="Genomic_DNA"/>
</dbReference>